<dbReference type="eggNOG" id="COG1716">
    <property type="taxonomic scope" value="Bacteria"/>
</dbReference>
<dbReference type="STRING" id="871968.DESME_11925"/>
<accession>W0EEK3</accession>
<name>W0EEK3_9FIRM</name>
<dbReference type="PROSITE" id="PS50006">
    <property type="entry name" value="FHA_DOMAIN"/>
    <property type="match status" value="1"/>
</dbReference>
<dbReference type="HOGENOM" id="CLU_047963_1_0_9"/>
<dbReference type="Gene3D" id="3.30.2320.60">
    <property type="entry name" value="FhaA, phosphopeptide-binding domain (DUF3662)"/>
    <property type="match status" value="1"/>
</dbReference>
<keyword evidence="3" id="KW-1185">Reference proteome</keyword>
<dbReference type="CDD" id="cd00060">
    <property type="entry name" value="FHA"/>
    <property type="match status" value="1"/>
</dbReference>
<dbReference type="PANTHER" id="PTHR23308">
    <property type="entry name" value="NUCLEAR INHIBITOR OF PROTEIN PHOSPHATASE-1"/>
    <property type="match status" value="1"/>
</dbReference>
<dbReference type="Pfam" id="PF12401">
    <property type="entry name" value="FhaA_N"/>
    <property type="match status" value="1"/>
</dbReference>
<dbReference type="Gene3D" id="2.60.200.20">
    <property type="match status" value="1"/>
</dbReference>
<organism evidence="2 3">
    <name type="scientific">Desulfitobacterium metallireducens DSM 15288</name>
    <dbReference type="NCBI Taxonomy" id="871968"/>
    <lineage>
        <taxon>Bacteria</taxon>
        <taxon>Bacillati</taxon>
        <taxon>Bacillota</taxon>
        <taxon>Clostridia</taxon>
        <taxon>Eubacteriales</taxon>
        <taxon>Desulfitobacteriaceae</taxon>
        <taxon>Desulfitobacterium</taxon>
    </lineage>
</organism>
<proteinExistence type="predicted"/>
<evidence type="ECO:0000313" key="3">
    <source>
        <dbReference type="Proteomes" id="UP000010847"/>
    </source>
</evidence>
<protein>
    <submittedName>
        <fullName evidence="2">Signal peptide protein</fullName>
    </submittedName>
</protein>
<reference evidence="2 3" key="1">
    <citation type="submission" date="2013-12" db="EMBL/GenBank/DDBJ databases">
        <authorList>
            <consortium name="DOE Joint Genome Institute"/>
            <person name="Smidt H."/>
            <person name="Huntemann M."/>
            <person name="Han J."/>
            <person name="Chen A."/>
            <person name="Kyrpides N."/>
            <person name="Mavromatis K."/>
            <person name="Markowitz V."/>
            <person name="Palaniappan K."/>
            <person name="Ivanova N."/>
            <person name="Schaumberg A."/>
            <person name="Pati A."/>
            <person name="Liolios K."/>
            <person name="Nordberg H.P."/>
            <person name="Cantor M.N."/>
            <person name="Hua S.X."/>
            <person name="Woyke T."/>
        </authorList>
    </citation>
    <scope>NUCLEOTIDE SEQUENCE [LARGE SCALE GENOMIC DNA]</scope>
    <source>
        <strain evidence="3">DSM 15288</strain>
    </source>
</reference>
<feature type="domain" description="FHA" evidence="1">
    <location>
        <begin position="195"/>
        <end position="244"/>
    </location>
</feature>
<dbReference type="SMART" id="SM00240">
    <property type="entry name" value="FHA"/>
    <property type="match status" value="1"/>
</dbReference>
<dbReference type="OrthoDB" id="9816434at2"/>
<evidence type="ECO:0000259" key="1">
    <source>
        <dbReference type="PROSITE" id="PS50006"/>
    </source>
</evidence>
<gene>
    <name evidence="2" type="ORF">DESME_11925</name>
</gene>
<evidence type="ECO:0000313" key="2">
    <source>
        <dbReference type="EMBL" id="AHF07639.1"/>
    </source>
</evidence>
<dbReference type="Proteomes" id="UP000010847">
    <property type="component" value="Chromosome"/>
</dbReference>
<dbReference type="SUPFAM" id="SSF49879">
    <property type="entry name" value="SMAD/FHA domain"/>
    <property type="match status" value="1"/>
</dbReference>
<dbReference type="AlphaFoldDB" id="W0EEK3"/>
<dbReference type="InterPro" id="IPR022128">
    <property type="entry name" value="FhaA_N"/>
</dbReference>
<dbReference type="InterPro" id="IPR000253">
    <property type="entry name" value="FHA_dom"/>
</dbReference>
<dbReference type="KEGG" id="dmt:DESME_11925"/>
<dbReference type="InterPro" id="IPR032030">
    <property type="entry name" value="YscD_cytoplasmic_dom"/>
</dbReference>
<dbReference type="InterPro" id="IPR008984">
    <property type="entry name" value="SMAD_FHA_dom_sf"/>
</dbReference>
<dbReference type="InterPro" id="IPR042287">
    <property type="entry name" value="FhaA_N_sf"/>
</dbReference>
<dbReference type="InterPro" id="IPR050923">
    <property type="entry name" value="Cell_Proc_Reg/RNA_Proc"/>
</dbReference>
<dbReference type="Pfam" id="PF16697">
    <property type="entry name" value="Yop-YscD_cpl"/>
    <property type="match status" value="1"/>
</dbReference>
<dbReference type="EMBL" id="CP007032">
    <property type="protein sequence ID" value="AHF07639.1"/>
    <property type="molecule type" value="Genomic_DNA"/>
</dbReference>
<sequence length="267" mass="30416">MSLLARFEEVAEHLFTGVFKKNATRLQPVEIAKELVKAMHKNKQVSISQVYVPNVYRVFLHSSDWSPLASFGDAFLLELSKYIYAEGQRSGFTFLSKPSIELHSDDTVKPCEMFVEVDFDDSIEINWEADEDYEEKYSEDSSAPESWRDQTNILQSTGPLSLADPLEQGRKSQYFLEVLEGSDQGKKFPLKEDVIYVGRHGQCEIVLKDVEVSRRHLRISRMGTGWEVDDLGSTNGTCLNSQRVTKQILVPGDRIEIGQTVMALRRE</sequence>
<dbReference type="RefSeq" id="WP_006716563.1">
    <property type="nucleotide sequence ID" value="NZ_CP007032.1"/>
</dbReference>